<dbReference type="EMBL" id="KN839237">
    <property type="protein sequence ID" value="KIJ90254.1"/>
    <property type="molecule type" value="Genomic_DNA"/>
</dbReference>
<proteinExistence type="predicted"/>
<evidence type="ECO:0000256" key="1">
    <source>
        <dbReference type="SAM" id="MobiDB-lite"/>
    </source>
</evidence>
<dbReference type="Proteomes" id="UP000054477">
    <property type="component" value="Unassembled WGS sequence"/>
</dbReference>
<feature type="region of interest" description="Disordered" evidence="1">
    <location>
        <begin position="92"/>
        <end position="117"/>
    </location>
</feature>
<accession>A0A0C9WGY5</accession>
<protein>
    <submittedName>
        <fullName evidence="2">Uncharacterized protein</fullName>
    </submittedName>
</protein>
<dbReference type="AlphaFoldDB" id="A0A0C9WGY5"/>
<name>A0A0C9WGY5_9AGAR</name>
<reference evidence="3" key="2">
    <citation type="submission" date="2015-01" db="EMBL/GenBank/DDBJ databases">
        <title>Evolutionary Origins and Diversification of the Mycorrhizal Mutualists.</title>
        <authorList>
            <consortium name="DOE Joint Genome Institute"/>
            <consortium name="Mycorrhizal Genomics Consortium"/>
            <person name="Kohler A."/>
            <person name="Kuo A."/>
            <person name="Nagy L.G."/>
            <person name="Floudas D."/>
            <person name="Copeland A."/>
            <person name="Barry K.W."/>
            <person name="Cichocki N."/>
            <person name="Veneault-Fourrey C."/>
            <person name="LaButti K."/>
            <person name="Lindquist E.A."/>
            <person name="Lipzen A."/>
            <person name="Lundell T."/>
            <person name="Morin E."/>
            <person name="Murat C."/>
            <person name="Riley R."/>
            <person name="Ohm R."/>
            <person name="Sun H."/>
            <person name="Tunlid A."/>
            <person name="Henrissat B."/>
            <person name="Grigoriev I.V."/>
            <person name="Hibbett D.S."/>
            <person name="Martin F."/>
        </authorList>
    </citation>
    <scope>NUCLEOTIDE SEQUENCE [LARGE SCALE GENOMIC DNA]</scope>
    <source>
        <strain evidence="3">LaAM-08-1</strain>
    </source>
</reference>
<dbReference type="HOGENOM" id="CLU_1865438_0_0_1"/>
<sequence length="137" mass="15643">MEWLEEVKAKSVWEANRFFAAPGSDGRQTRISALKEKVNGRIVRELQDDAEKSRMLHAMFFKDPPVQEEDDEAPQYLAPAFEFEPIQLTNSLRSIGPSEGSNHTKRWDQAKSQTSCLRGVRTSWSHVWGPSSGRRIP</sequence>
<reference evidence="2 3" key="1">
    <citation type="submission" date="2014-04" db="EMBL/GenBank/DDBJ databases">
        <authorList>
            <consortium name="DOE Joint Genome Institute"/>
            <person name="Kuo A."/>
            <person name="Kohler A."/>
            <person name="Nagy L.G."/>
            <person name="Floudas D."/>
            <person name="Copeland A."/>
            <person name="Barry K.W."/>
            <person name="Cichocki N."/>
            <person name="Veneault-Fourrey C."/>
            <person name="LaButti K."/>
            <person name="Lindquist E.A."/>
            <person name="Lipzen A."/>
            <person name="Lundell T."/>
            <person name="Morin E."/>
            <person name="Murat C."/>
            <person name="Sun H."/>
            <person name="Tunlid A."/>
            <person name="Henrissat B."/>
            <person name="Grigoriev I.V."/>
            <person name="Hibbett D.S."/>
            <person name="Martin F."/>
            <person name="Nordberg H.P."/>
            <person name="Cantor M.N."/>
            <person name="Hua S.X."/>
        </authorList>
    </citation>
    <scope>NUCLEOTIDE SEQUENCE [LARGE SCALE GENOMIC DNA]</scope>
    <source>
        <strain evidence="2 3">LaAM-08-1</strain>
    </source>
</reference>
<gene>
    <name evidence="2" type="ORF">K443DRAFT_15393</name>
</gene>
<organism evidence="2 3">
    <name type="scientific">Laccaria amethystina LaAM-08-1</name>
    <dbReference type="NCBI Taxonomy" id="1095629"/>
    <lineage>
        <taxon>Eukaryota</taxon>
        <taxon>Fungi</taxon>
        <taxon>Dikarya</taxon>
        <taxon>Basidiomycota</taxon>
        <taxon>Agaricomycotina</taxon>
        <taxon>Agaricomycetes</taxon>
        <taxon>Agaricomycetidae</taxon>
        <taxon>Agaricales</taxon>
        <taxon>Agaricineae</taxon>
        <taxon>Hydnangiaceae</taxon>
        <taxon>Laccaria</taxon>
    </lineage>
</organism>
<evidence type="ECO:0000313" key="3">
    <source>
        <dbReference type="Proteomes" id="UP000054477"/>
    </source>
</evidence>
<keyword evidence="3" id="KW-1185">Reference proteome</keyword>
<evidence type="ECO:0000313" key="2">
    <source>
        <dbReference type="EMBL" id="KIJ90254.1"/>
    </source>
</evidence>